<dbReference type="InterPro" id="IPR014757">
    <property type="entry name" value="Tscrpt_reg_IclR_C"/>
</dbReference>
<dbReference type="InterPro" id="IPR005511">
    <property type="entry name" value="SMP-30"/>
</dbReference>
<feature type="binding site" evidence="5">
    <location>
        <position position="404"/>
    </location>
    <ligand>
        <name>a divalent metal cation</name>
        <dbReference type="ChEBI" id="CHEBI:60240"/>
    </ligand>
</feature>
<keyword evidence="5" id="KW-0862">Zinc</keyword>
<dbReference type="GO" id="GO:0004341">
    <property type="term" value="F:gluconolactonase activity"/>
    <property type="evidence" value="ECO:0007669"/>
    <property type="project" value="UniProtKB-EC"/>
</dbReference>
<organism evidence="8 9">
    <name type="scientific">Candidatus Rhodobacter oscarellae</name>
    <dbReference type="NCBI Taxonomy" id="1675527"/>
    <lineage>
        <taxon>Bacteria</taxon>
        <taxon>Pseudomonadati</taxon>
        <taxon>Pseudomonadota</taxon>
        <taxon>Alphaproteobacteria</taxon>
        <taxon>Rhodobacterales</taxon>
        <taxon>Rhodobacter group</taxon>
        <taxon>Rhodobacter</taxon>
    </lineage>
</organism>
<keyword evidence="9" id="KW-1185">Reference proteome</keyword>
<dbReference type="SMART" id="SM00346">
    <property type="entry name" value="HTH_ICLR"/>
    <property type="match status" value="1"/>
</dbReference>
<evidence type="ECO:0000256" key="5">
    <source>
        <dbReference type="PIRSR" id="PIRSR605511-2"/>
    </source>
</evidence>
<dbReference type="InterPro" id="IPR013658">
    <property type="entry name" value="SGL"/>
</dbReference>
<dbReference type="Gene3D" id="1.10.10.10">
    <property type="entry name" value="Winged helix-like DNA-binding domain superfamily/Winged helix DNA-binding domain"/>
    <property type="match status" value="1"/>
</dbReference>
<keyword evidence="8" id="KW-0378">Hydrolase</keyword>
<evidence type="ECO:0000256" key="4">
    <source>
        <dbReference type="PIRSR" id="PIRSR605511-1"/>
    </source>
</evidence>
<feature type="domain" description="IclR-ED" evidence="7">
    <location>
        <begin position="62"/>
        <end position="244"/>
    </location>
</feature>
<feature type="binding site" evidence="5">
    <location>
        <position position="359"/>
    </location>
    <ligand>
        <name>substrate</name>
    </ligand>
</feature>
<keyword evidence="2" id="KW-0805">Transcription regulation</keyword>
<evidence type="ECO:0000313" key="8">
    <source>
        <dbReference type="EMBL" id="KMW58328.1"/>
    </source>
</evidence>
<dbReference type="InterPro" id="IPR036388">
    <property type="entry name" value="WH-like_DNA-bd_sf"/>
</dbReference>
<evidence type="ECO:0000256" key="3">
    <source>
        <dbReference type="ARBA" id="ARBA00023163"/>
    </source>
</evidence>
<keyword evidence="3" id="KW-0804">Transcription</keyword>
<evidence type="ECO:0000256" key="1">
    <source>
        <dbReference type="ARBA" id="ARBA00008853"/>
    </source>
</evidence>
<feature type="binding site" evidence="5">
    <location>
        <position position="357"/>
    </location>
    <ligand>
        <name>substrate</name>
    </ligand>
</feature>
<dbReference type="GO" id="GO:0019853">
    <property type="term" value="P:L-ascorbic acid biosynthetic process"/>
    <property type="evidence" value="ECO:0007669"/>
    <property type="project" value="TreeGrafter"/>
</dbReference>
<evidence type="ECO:0000259" key="6">
    <source>
        <dbReference type="PROSITE" id="PS51077"/>
    </source>
</evidence>
<evidence type="ECO:0000313" key="9">
    <source>
        <dbReference type="Proteomes" id="UP000037178"/>
    </source>
</evidence>
<dbReference type="Gene3D" id="2.120.10.30">
    <property type="entry name" value="TolB, C-terminal domain"/>
    <property type="match status" value="1"/>
</dbReference>
<reference evidence="8 9" key="1">
    <citation type="submission" date="2015-06" db="EMBL/GenBank/DDBJ databases">
        <title>Draft genome sequence of an Alphaproteobacteria species associated to the Mediterranean sponge Oscarella lobularis.</title>
        <authorList>
            <person name="Jourda C."/>
            <person name="Santini S."/>
            <person name="Claverie J.-M."/>
        </authorList>
    </citation>
    <scope>NUCLEOTIDE SEQUENCE [LARGE SCALE GENOMIC DNA]</scope>
    <source>
        <strain evidence="8">IGS</strain>
    </source>
</reference>
<dbReference type="InterPro" id="IPR036390">
    <property type="entry name" value="WH_DNA-bd_sf"/>
</dbReference>
<feature type="binding site" evidence="5">
    <location>
        <position position="454"/>
    </location>
    <ligand>
        <name>a divalent metal cation</name>
        <dbReference type="ChEBI" id="CHEBI:60240"/>
    </ligand>
</feature>
<dbReference type="Pfam" id="PF01614">
    <property type="entry name" value="IclR_C"/>
    <property type="match status" value="1"/>
</dbReference>
<gene>
    <name evidence="8" type="ORF">AIOL_003301</name>
</gene>
<name>A0A0J9GXX0_9RHOB</name>
<feature type="binding site" evidence="5">
    <location>
        <position position="275"/>
    </location>
    <ligand>
        <name>a divalent metal cation</name>
        <dbReference type="ChEBI" id="CHEBI:60240"/>
    </ligand>
</feature>
<comment type="caution">
    <text evidence="8">The sequence shown here is derived from an EMBL/GenBank/DDBJ whole genome shotgun (WGS) entry which is preliminary data.</text>
</comment>
<dbReference type="EC" id="3.1.1.17" evidence="8"/>
<dbReference type="GO" id="GO:0003677">
    <property type="term" value="F:DNA binding"/>
    <property type="evidence" value="ECO:0007669"/>
    <property type="project" value="InterPro"/>
</dbReference>
<accession>A0A0J9GXX0</accession>
<dbReference type="InterPro" id="IPR005471">
    <property type="entry name" value="Tscrpt_reg_IclR_N"/>
</dbReference>
<keyword evidence="5" id="KW-0479">Metal-binding</keyword>
<dbReference type="PANTHER" id="PTHR10907:SF47">
    <property type="entry name" value="REGUCALCIN"/>
    <property type="match status" value="1"/>
</dbReference>
<dbReference type="SUPFAM" id="SSF46785">
    <property type="entry name" value="Winged helix' DNA-binding domain"/>
    <property type="match status" value="1"/>
</dbReference>
<comment type="cofactor">
    <cofactor evidence="5">
        <name>Zn(2+)</name>
        <dbReference type="ChEBI" id="CHEBI:29105"/>
    </cofactor>
    <text evidence="5">Binds 1 divalent metal cation per subunit.</text>
</comment>
<proteinExistence type="inferred from homology"/>
<dbReference type="PROSITE" id="PS51077">
    <property type="entry name" value="HTH_ICLR"/>
    <property type="match status" value="1"/>
</dbReference>
<dbReference type="PANTHER" id="PTHR10907">
    <property type="entry name" value="REGUCALCIN"/>
    <property type="match status" value="1"/>
</dbReference>
<feature type="domain" description="HTH iclR-type" evidence="6">
    <location>
        <begin position="1"/>
        <end position="61"/>
    </location>
</feature>
<dbReference type="EMBL" id="LFTY01000002">
    <property type="protein sequence ID" value="KMW58328.1"/>
    <property type="molecule type" value="Genomic_DNA"/>
</dbReference>
<dbReference type="SUPFAM" id="SSF63829">
    <property type="entry name" value="Calcium-dependent phosphotriesterase"/>
    <property type="match status" value="1"/>
</dbReference>
<comment type="similarity">
    <text evidence="1">Belongs to the SMP-30/CGR1 family.</text>
</comment>
<dbReference type="InterPro" id="IPR029016">
    <property type="entry name" value="GAF-like_dom_sf"/>
</dbReference>
<evidence type="ECO:0000259" key="7">
    <source>
        <dbReference type="PROSITE" id="PS51078"/>
    </source>
</evidence>
<evidence type="ECO:0000256" key="2">
    <source>
        <dbReference type="ARBA" id="ARBA00023015"/>
    </source>
</evidence>
<dbReference type="GO" id="GO:0006355">
    <property type="term" value="P:regulation of DNA-templated transcription"/>
    <property type="evidence" value="ECO:0007669"/>
    <property type="project" value="InterPro"/>
</dbReference>
<dbReference type="STRING" id="1675527.AIOL_003301"/>
<dbReference type="Pfam" id="PF09339">
    <property type="entry name" value="HTH_IclR"/>
    <property type="match status" value="1"/>
</dbReference>
<dbReference type="PROSITE" id="PS51078">
    <property type="entry name" value="ICLR_ED"/>
    <property type="match status" value="1"/>
</dbReference>
<protein>
    <submittedName>
        <fullName evidence="8">Gluconolactonase</fullName>
        <ecNumber evidence="8">3.1.1.17</ecNumber>
    </submittedName>
</protein>
<dbReference type="PATRIC" id="fig|1675527.3.peg.3451"/>
<dbReference type="Pfam" id="PF08450">
    <property type="entry name" value="SGL"/>
    <property type="match status" value="1"/>
</dbReference>
<dbReference type="PRINTS" id="PR01790">
    <property type="entry name" value="SMP30FAMILY"/>
</dbReference>
<sequence length="547" mass="58364">MQALVRGLRLLDVLSEASGPVRFNALQEATGLPKATLNRVIQTLIDERYLRETDQGYRLGARPFQLAHRVWDGFDLRGAAAPELARLARKHNEATRLAVLDNAQVLYIDQRDAQREVRIGSAVGQRAALHATALGKALAAHLDEGARRRLYASDLAAITDATVTSAGDLDRQLNMIKARGYAVSIREHHEELAGVAAPVLDHTARAIGAIGIVGPAYRLGEDRLHALGREVIEAARHISGNIGELAMSIGVARRPLQEVTGSVELAIPGEDFLGEGPHWDADAGVLHWVDILAPALVSSDGKVTARRETALPELTGVAIPKTSGGFILGGETGIHALEPDGTLEKLADPEADRSGNRFNDGKCDAKGRLWLGSLAISTEPGQGALWRYANGETYKALDGITVANGLGWSPDNKTFYFTDTGAKTIWAFGYDLETGTLGNRRVFAEFDGANGVPDGLCVDAEGGVWVAMWDGWCVQRFLPDGTPDQKITVPVPRPTSCAFGGADLSTLYITTARIRLSAAQLDEAPLSGALLAANPGVRGQKAHPFAG</sequence>
<dbReference type="GO" id="GO:0005509">
    <property type="term" value="F:calcium ion binding"/>
    <property type="evidence" value="ECO:0007669"/>
    <property type="project" value="TreeGrafter"/>
</dbReference>
<dbReference type="SUPFAM" id="SSF55781">
    <property type="entry name" value="GAF domain-like"/>
    <property type="match status" value="1"/>
</dbReference>
<dbReference type="AlphaFoldDB" id="A0A0J9GXX0"/>
<dbReference type="InterPro" id="IPR011042">
    <property type="entry name" value="6-blade_b-propeller_TolB-like"/>
</dbReference>
<dbReference type="Proteomes" id="UP000037178">
    <property type="component" value="Unassembled WGS sequence"/>
</dbReference>
<dbReference type="Gene3D" id="3.30.450.40">
    <property type="match status" value="1"/>
</dbReference>
<feature type="active site" description="Proton donor/acceptor" evidence="4">
    <location>
        <position position="454"/>
    </location>
</feature>